<name>A0A3A4BFG1_9ACTN</name>
<dbReference type="InterPro" id="IPR052714">
    <property type="entry name" value="MFS_Exporter"/>
</dbReference>
<keyword evidence="2 5" id="KW-0812">Transmembrane</keyword>
<accession>A0A3A4BFG1</accession>
<evidence type="ECO:0000256" key="1">
    <source>
        <dbReference type="ARBA" id="ARBA00004651"/>
    </source>
</evidence>
<evidence type="ECO:0000256" key="4">
    <source>
        <dbReference type="ARBA" id="ARBA00023136"/>
    </source>
</evidence>
<dbReference type="GO" id="GO:0022857">
    <property type="term" value="F:transmembrane transporter activity"/>
    <property type="evidence" value="ECO:0007669"/>
    <property type="project" value="InterPro"/>
</dbReference>
<feature type="transmembrane region" description="Helical" evidence="5">
    <location>
        <begin position="140"/>
        <end position="159"/>
    </location>
</feature>
<keyword evidence="3 5" id="KW-1133">Transmembrane helix</keyword>
<proteinExistence type="predicted"/>
<dbReference type="EMBL" id="QZEY01000003">
    <property type="protein sequence ID" value="RJL33212.1"/>
    <property type="molecule type" value="Genomic_DNA"/>
</dbReference>
<evidence type="ECO:0000313" key="7">
    <source>
        <dbReference type="EMBL" id="RJL33212.1"/>
    </source>
</evidence>
<feature type="transmembrane region" description="Helical" evidence="5">
    <location>
        <begin position="12"/>
        <end position="34"/>
    </location>
</feature>
<dbReference type="Gene3D" id="1.20.1250.20">
    <property type="entry name" value="MFS general substrate transporter like domains"/>
    <property type="match status" value="1"/>
</dbReference>
<evidence type="ECO:0000256" key="2">
    <source>
        <dbReference type="ARBA" id="ARBA00022692"/>
    </source>
</evidence>
<evidence type="ECO:0000313" key="8">
    <source>
        <dbReference type="Proteomes" id="UP000265768"/>
    </source>
</evidence>
<protein>
    <submittedName>
        <fullName evidence="7">MFS transporter</fullName>
    </submittedName>
</protein>
<reference evidence="7 8" key="1">
    <citation type="submission" date="2018-09" db="EMBL/GenBank/DDBJ databases">
        <title>YIM 75507 draft genome.</title>
        <authorList>
            <person name="Tang S."/>
            <person name="Feng Y."/>
        </authorList>
    </citation>
    <scope>NUCLEOTIDE SEQUENCE [LARGE SCALE GENOMIC DNA]</scope>
    <source>
        <strain evidence="7 8">YIM 75507</strain>
    </source>
</reference>
<gene>
    <name evidence="7" type="ORF">D5H75_10255</name>
</gene>
<dbReference type="Proteomes" id="UP000265768">
    <property type="component" value="Unassembled WGS sequence"/>
</dbReference>
<comment type="caution">
    <text evidence="7">The sequence shown here is derived from an EMBL/GenBank/DDBJ whole genome shotgun (WGS) entry which is preliminary data.</text>
</comment>
<dbReference type="SUPFAM" id="SSF103473">
    <property type="entry name" value="MFS general substrate transporter"/>
    <property type="match status" value="1"/>
</dbReference>
<feature type="transmembrane region" description="Helical" evidence="5">
    <location>
        <begin position="46"/>
        <end position="69"/>
    </location>
</feature>
<dbReference type="OrthoDB" id="5189108at2"/>
<feature type="transmembrane region" description="Helical" evidence="5">
    <location>
        <begin position="329"/>
        <end position="348"/>
    </location>
</feature>
<dbReference type="PANTHER" id="PTHR23531:SF1">
    <property type="entry name" value="QUINOLENE RESISTANCE PROTEIN NORA"/>
    <property type="match status" value="1"/>
</dbReference>
<feature type="transmembrane region" description="Helical" evidence="5">
    <location>
        <begin position="81"/>
        <end position="99"/>
    </location>
</feature>
<feature type="transmembrane region" description="Helical" evidence="5">
    <location>
        <begin position="295"/>
        <end position="317"/>
    </location>
</feature>
<dbReference type="AlphaFoldDB" id="A0A3A4BFG1"/>
<feature type="domain" description="Major facilitator superfamily (MFS) profile" evidence="6">
    <location>
        <begin position="15"/>
        <end position="380"/>
    </location>
</feature>
<evidence type="ECO:0000256" key="5">
    <source>
        <dbReference type="SAM" id="Phobius"/>
    </source>
</evidence>
<sequence length="385" mass="38444">MSESTAARPAILSRPLLLVFWGQFAAMTSAYLLLSTVPLYAEAGGAGAVGAGLATGALMFSTVVAEMFVPALVTRYGYRPVLAAGVLLLGVPALALLATRSLVPILVVSVVRGLGFAVVVVLGSALVAELAPPSRRGEALGLYGVVIGIPAVLALPAGVWVATHLGYPLVFAVAAGAALAALPAVPATPARSSGPEQVQGMLTALRDPGTARPALAFATTALAYGALVTFLPLATTPVIAPIALLAQAVATTFTRWWSGHHGDRHGQRRLLVPAIALAAAGVLLLAAAAHPAAALAGALLFGAGFGAAQNVSLSLMFESTPTPSTTSALWNIAFDIGIGLGGTAFGLLSTATGYPAAFALLAALILAMLLLVRPGAGTGARTGSD</sequence>
<feature type="transmembrane region" description="Helical" evidence="5">
    <location>
        <begin position="354"/>
        <end position="372"/>
    </location>
</feature>
<keyword evidence="8" id="KW-1185">Reference proteome</keyword>
<keyword evidence="4 5" id="KW-0472">Membrane</keyword>
<feature type="transmembrane region" description="Helical" evidence="5">
    <location>
        <begin position="105"/>
        <end position="128"/>
    </location>
</feature>
<feature type="transmembrane region" description="Helical" evidence="5">
    <location>
        <begin position="165"/>
        <end position="185"/>
    </location>
</feature>
<dbReference type="GO" id="GO:0005886">
    <property type="term" value="C:plasma membrane"/>
    <property type="evidence" value="ECO:0007669"/>
    <property type="project" value="UniProtKB-SubCell"/>
</dbReference>
<dbReference type="PANTHER" id="PTHR23531">
    <property type="entry name" value="QUINOLENE RESISTANCE PROTEIN NORA"/>
    <property type="match status" value="1"/>
</dbReference>
<dbReference type="Pfam" id="PF07690">
    <property type="entry name" value="MFS_1"/>
    <property type="match status" value="1"/>
</dbReference>
<evidence type="ECO:0000256" key="3">
    <source>
        <dbReference type="ARBA" id="ARBA00022989"/>
    </source>
</evidence>
<comment type="subcellular location">
    <subcellularLocation>
        <location evidence="1">Cell membrane</location>
        <topology evidence="1">Multi-pass membrane protein</topology>
    </subcellularLocation>
</comment>
<dbReference type="InterPro" id="IPR036259">
    <property type="entry name" value="MFS_trans_sf"/>
</dbReference>
<feature type="transmembrane region" description="Helical" evidence="5">
    <location>
        <begin position="270"/>
        <end position="289"/>
    </location>
</feature>
<evidence type="ECO:0000259" key="6">
    <source>
        <dbReference type="PROSITE" id="PS50850"/>
    </source>
</evidence>
<dbReference type="InterPro" id="IPR020846">
    <property type="entry name" value="MFS_dom"/>
</dbReference>
<dbReference type="PROSITE" id="PS50850">
    <property type="entry name" value="MFS"/>
    <property type="match status" value="1"/>
</dbReference>
<dbReference type="RefSeq" id="WP_119926172.1">
    <property type="nucleotide sequence ID" value="NZ_QZEY01000003.1"/>
</dbReference>
<organism evidence="7 8">
    <name type="scientific">Bailinhaonella thermotolerans</name>
    <dbReference type="NCBI Taxonomy" id="1070861"/>
    <lineage>
        <taxon>Bacteria</taxon>
        <taxon>Bacillati</taxon>
        <taxon>Actinomycetota</taxon>
        <taxon>Actinomycetes</taxon>
        <taxon>Streptosporangiales</taxon>
        <taxon>Streptosporangiaceae</taxon>
        <taxon>Bailinhaonella</taxon>
    </lineage>
</organism>
<dbReference type="InterPro" id="IPR011701">
    <property type="entry name" value="MFS"/>
</dbReference>